<accession>A0ABQ8FGV7</accession>
<evidence type="ECO:0000313" key="3">
    <source>
        <dbReference type="EMBL" id="KAH6598096.1"/>
    </source>
</evidence>
<dbReference type="Proteomes" id="UP001648503">
    <property type="component" value="Unassembled WGS sequence"/>
</dbReference>
<name>A0ABQ8FGV7_9FUNG</name>
<dbReference type="PANTHER" id="PTHR31516">
    <property type="entry name" value="STABILIZER OF AXONEMAL MICROTUBULES 2"/>
    <property type="match status" value="1"/>
</dbReference>
<comment type="caution">
    <text evidence="3">The sequence shown here is derived from an EMBL/GenBank/DDBJ whole genome shotgun (WGS) entry which is preliminary data.</text>
</comment>
<reference evidence="3 4" key="1">
    <citation type="submission" date="2021-02" db="EMBL/GenBank/DDBJ databases">
        <title>Variation within the Batrachochytrium salamandrivorans European outbreak.</title>
        <authorList>
            <person name="Kelly M."/>
            <person name="Pasmans F."/>
            <person name="Shea T.P."/>
            <person name="Munoz J.F."/>
            <person name="Carranza S."/>
            <person name="Cuomo C.A."/>
            <person name="Martel A."/>
        </authorList>
    </citation>
    <scope>NUCLEOTIDE SEQUENCE [LARGE SCALE GENOMIC DNA]</scope>
    <source>
        <strain evidence="3 4">AMFP18/2</strain>
    </source>
</reference>
<evidence type="ECO:0000313" key="4">
    <source>
        <dbReference type="Proteomes" id="UP001648503"/>
    </source>
</evidence>
<dbReference type="EMBL" id="JAFCIX010000116">
    <property type="protein sequence ID" value="KAH6598096.1"/>
    <property type="molecule type" value="Genomic_DNA"/>
</dbReference>
<evidence type="ECO:0000256" key="1">
    <source>
        <dbReference type="ARBA" id="ARBA00008738"/>
    </source>
</evidence>
<evidence type="ECO:0008006" key="5">
    <source>
        <dbReference type="Google" id="ProtNLM"/>
    </source>
</evidence>
<dbReference type="PANTHER" id="PTHR31516:SF17">
    <property type="entry name" value="STABILIZER OF AXONEMAL MICROTUBULES 2"/>
    <property type="match status" value="1"/>
</dbReference>
<gene>
    <name evidence="3" type="ORF">BASA50_003977</name>
</gene>
<proteinExistence type="inferred from homology"/>
<evidence type="ECO:0000256" key="2">
    <source>
        <dbReference type="SAM" id="MobiDB-lite"/>
    </source>
</evidence>
<protein>
    <recommendedName>
        <fullName evidence="5">Stabilizer of axonemal microtubules 2</fullName>
    </recommendedName>
</protein>
<comment type="similarity">
    <text evidence="1">Belongs to the FAM154 family.</text>
</comment>
<dbReference type="InterPro" id="IPR033336">
    <property type="entry name" value="SAXO1/2"/>
</dbReference>
<feature type="region of interest" description="Disordered" evidence="2">
    <location>
        <begin position="134"/>
        <end position="159"/>
    </location>
</feature>
<sequence>MAFTEQAKACSSKPKVSIIKSSQSSSNHLTNSKSCICTVCTCGHHKLCKPVKTTDAPLEGCTEYSDNFKHYTVKVRRGLPAPQELSVGGEFYGSTENHEKFVPYAISSRHKIKKEVYSPNEAVFDSMTTHQQDYRAWPGVTPPKRKENEPWVSTSGKFDGSTTTKSNYIEYALPPHYVRHQQPYVKSDTRFEGLSTQSEDFKSWAVTEIPTRRKPAAKPAITEENRDFKSTSATSFVGHHVKRELVRAPQIRTTDSKGKFETISTAKEAYKVWEIPPRPQRHKVEYTPSSAGFDGTTTYNNTFHPKTVERYIHSTPSYVPNKSKFEGSSTNKTDYLPTGPIVRCKDFRPRNIYAPTADDRDFVSTTRDEHNFKPLSGCPATEWVKSGVSCQKDGHVRISPKAVSS</sequence>
<keyword evidence="4" id="KW-1185">Reference proteome</keyword>
<dbReference type="Pfam" id="PF05217">
    <property type="entry name" value="SAXO1-2"/>
    <property type="match status" value="1"/>
</dbReference>
<organism evidence="3 4">
    <name type="scientific">Batrachochytrium salamandrivorans</name>
    <dbReference type="NCBI Taxonomy" id="1357716"/>
    <lineage>
        <taxon>Eukaryota</taxon>
        <taxon>Fungi</taxon>
        <taxon>Fungi incertae sedis</taxon>
        <taxon>Chytridiomycota</taxon>
        <taxon>Chytridiomycota incertae sedis</taxon>
        <taxon>Chytridiomycetes</taxon>
        <taxon>Rhizophydiales</taxon>
        <taxon>Rhizophydiales incertae sedis</taxon>
        <taxon>Batrachochytrium</taxon>
    </lineage>
</organism>